<dbReference type="AlphaFoldDB" id="A0A0A2LZR5"/>
<accession>A0A0A2LZR5</accession>
<dbReference type="RefSeq" id="WP_026300213.1">
    <property type="nucleotide sequence ID" value="NZ_JRLX01000034.1"/>
</dbReference>
<keyword evidence="2" id="KW-1185">Reference proteome</keyword>
<name>A0A0A2LZR5_9FLAO</name>
<gene>
    <name evidence="1" type="ORF">Q765_19460</name>
</gene>
<dbReference type="OrthoDB" id="9811934at2"/>
<evidence type="ECO:0000313" key="2">
    <source>
        <dbReference type="Proteomes" id="UP000030152"/>
    </source>
</evidence>
<dbReference type="Proteomes" id="UP000030152">
    <property type="component" value="Unassembled WGS sequence"/>
</dbReference>
<dbReference type="STRING" id="1121895.GCA_000378485_03931"/>
<reference evidence="1 2" key="1">
    <citation type="submission" date="2013-09" db="EMBL/GenBank/DDBJ databases">
        <authorList>
            <person name="Zeng Z."/>
            <person name="Chen C."/>
        </authorList>
    </citation>
    <scope>NUCLEOTIDE SEQUENCE [LARGE SCALE GENOMIC DNA]</scope>
    <source>
        <strain evidence="1 2">WB 3.3-2</strain>
    </source>
</reference>
<evidence type="ECO:0000313" key="1">
    <source>
        <dbReference type="EMBL" id="KGO84836.1"/>
    </source>
</evidence>
<organism evidence="1 2">
    <name type="scientific">Flavobacterium rivuli WB 3.3-2 = DSM 21788</name>
    <dbReference type="NCBI Taxonomy" id="1121895"/>
    <lineage>
        <taxon>Bacteria</taxon>
        <taxon>Pseudomonadati</taxon>
        <taxon>Bacteroidota</taxon>
        <taxon>Flavobacteriia</taxon>
        <taxon>Flavobacteriales</taxon>
        <taxon>Flavobacteriaceae</taxon>
        <taxon>Flavobacterium</taxon>
    </lineage>
</organism>
<protein>
    <submittedName>
        <fullName evidence="1">Uncharacterized protein</fullName>
    </submittedName>
</protein>
<dbReference type="EMBL" id="JRLX01000034">
    <property type="protein sequence ID" value="KGO84836.1"/>
    <property type="molecule type" value="Genomic_DNA"/>
</dbReference>
<sequence>MDILTSLVENNDGTFLLGGYAQTGVAGSIKKDSKINDYVAIKISVEGEELWKKTVCSNGEDLLKKVIETRDGGYLMGGYL</sequence>
<comment type="caution">
    <text evidence="1">The sequence shown here is derived from an EMBL/GenBank/DDBJ whole genome shotgun (WGS) entry which is preliminary data.</text>
</comment>
<proteinExistence type="predicted"/>